<comment type="caution">
    <text evidence="2">The sequence shown here is derived from an EMBL/GenBank/DDBJ whole genome shotgun (WGS) entry which is preliminary data.</text>
</comment>
<organism evidence="2 3">
    <name type="scientific">Trichoglossum hirsutum</name>
    <dbReference type="NCBI Taxonomy" id="265104"/>
    <lineage>
        <taxon>Eukaryota</taxon>
        <taxon>Fungi</taxon>
        <taxon>Dikarya</taxon>
        <taxon>Ascomycota</taxon>
        <taxon>Pezizomycotina</taxon>
        <taxon>Geoglossomycetes</taxon>
        <taxon>Geoglossales</taxon>
        <taxon>Geoglossaceae</taxon>
        <taxon>Trichoglossum</taxon>
    </lineage>
</organism>
<feature type="region of interest" description="Disordered" evidence="1">
    <location>
        <begin position="1"/>
        <end position="34"/>
    </location>
</feature>
<gene>
    <name evidence="2" type="ORF">GP486_001036</name>
</gene>
<evidence type="ECO:0000313" key="2">
    <source>
        <dbReference type="EMBL" id="KAH0565568.1"/>
    </source>
</evidence>
<accession>A0A9P8LHT6</accession>
<sequence length="350" mass="38300">MADNPSVLRTIISPASQNGVASPQPPSPTLGNATISEEDTQSYVFPDERISSVQDSQELPLILEGVIRAVKIIEKAFAHAGGEPPLTLEEVIRAVGIIEKAFVDARREYKVGKKALGVMSTFFQQQINKQEAISKMIEVVNAFELASEKFEFGIRGFVVVRSFYEQQLPGHADLQHDAKLDFLEAAGAFQKGLEDLETVRSFLQQLIPGFLNLQCGNSFEFGEKTLQDAVKAFKQGELFFGNGESAFRSMGSLLQGQRKSGEFGFVDSQLNQPPRESSKSLDVWPSVLVPLPSTDSSAPGGHRKSIGNTPRPVPTASLQPQQTDLFLADKPRCNCMDFTAGPSQTRSHLK</sequence>
<keyword evidence="3" id="KW-1185">Reference proteome</keyword>
<feature type="region of interest" description="Disordered" evidence="1">
    <location>
        <begin position="292"/>
        <end position="318"/>
    </location>
</feature>
<dbReference type="Proteomes" id="UP000750711">
    <property type="component" value="Unassembled WGS sequence"/>
</dbReference>
<dbReference type="AlphaFoldDB" id="A0A9P8LHT6"/>
<evidence type="ECO:0000313" key="3">
    <source>
        <dbReference type="Proteomes" id="UP000750711"/>
    </source>
</evidence>
<name>A0A9P8LHT6_9PEZI</name>
<evidence type="ECO:0000256" key="1">
    <source>
        <dbReference type="SAM" id="MobiDB-lite"/>
    </source>
</evidence>
<protein>
    <submittedName>
        <fullName evidence="2">Uncharacterized protein</fullName>
    </submittedName>
</protein>
<reference evidence="2" key="1">
    <citation type="submission" date="2021-03" db="EMBL/GenBank/DDBJ databases">
        <title>Comparative genomics and phylogenomic investigation of the class Geoglossomycetes provide insights into ecological specialization and systematics.</title>
        <authorList>
            <person name="Melie T."/>
            <person name="Pirro S."/>
            <person name="Miller A.N."/>
            <person name="Quandt A."/>
        </authorList>
    </citation>
    <scope>NUCLEOTIDE SEQUENCE</scope>
    <source>
        <strain evidence="2">CAQ_001_2017</strain>
    </source>
</reference>
<dbReference type="EMBL" id="JAGHQM010000080">
    <property type="protein sequence ID" value="KAH0565568.1"/>
    <property type="molecule type" value="Genomic_DNA"/>
</dbReference>
<proteinExistence type="predicted"/>